<sequence length="988" mass="113415">MWIIERLAKLNYNNPQFSLCCKNGKVLLSSLPATSQELEVLLTNKDSIDELVIRGTGPYSFRIQGELYHKIESLCLAEGQRSQFAQLDMMATEGAPMDLKLRLIAFRTKDAHQYNVPTANEVAALMVGDGFEAQARPFQRIFELHVGYMALYYPLLFFYGEDGWHLNIPLNGVIAYANLDEEHAEEAEFQRKHCNRASLLGQQPHDRSDLVTQVFKIKLKELINDIHKKHILGRTIAGIYVIEFQKRGLSHAHILIFFVEDYKPHTVEDVDRMITHETVTRCMMHGPCGVVFPNAPCMEEGKCKKQYPCKFQSEMVMDVNGYPIYRRRNTGHTLLVHGIELDNCWVVPHNVYLSTKYDAHINIEVCNNIRVVKYLFKYVYKGHDRATVEILRQNNNAIEGNVVKANEIKKYLDYRYVSASKTAWHIFKFDMHKRFPAVERLQYHLPNQQMVMFDDDDDVQEVATCQKLKQWTMRKRGFAIGRMYYAHPTSGECATSYEHLQTMDGTKHDTFKYACITMGRQLHDMFALMLMFCEVTNPRQLWDAHWESLSDDIEAMTRCERDDPTVTLSEDVLKDRALYEIDQVFMRNGHCLKDFPTLPKSNYIPSVHGGNQLVQEELHNTYETILNVVTNKEGKLFFVYGSVGIDKTFVWTTFLSRLRGQGKIVLVVASSRIAYLLLLSDKTAHSRFKISIDLQDDSTCNITQQMKVAELAPMMHRQTFEVVDRTLCDLMQLDDANATKKIFGGKTVVLGGDFRQILPVHVIIICLHINMRVMAANSEEQRKFAKWVLNIGDDSFPAIAEEEGVNLDWIKIPSHMRLATLEMPCILCASAVAIVLMDSLYPVEFLNTLQFSSIANHKLELKVGVLILLLRNLNQLIGLCNAEIITWNNVGKRVFIPRIIMFPSRTDWPFVLHRRQFPVRVAFAITINKSQGQTLDNVGVYLPSLVYSHGHLYVAISRVTSSANIKIFNGQGPDGYMRNVVYKEVLEM</sequence>
<dbReference type="EMBL" id="CM038913">
    <property type="protein sequence ID" value="KAH9557289.1"/>
    <property type="molecule type" value="Genomic_DNA"/>
</dbReference>
<evidence type="ECO:0000313" key="2">
    <source>
        <dbReference type="Proteomes" id="UP000828922"/>
    </source>
</evidence>
<proteinExistence type="predicted"/>
<keyword evidence="2" id="KW-1185">Reference proteome</keyword>
<protein>
    <submittedName>
        <fullName evidence="1">Uncharacterized protein</fullName>
    </submittedName>
</protein>
<organism evidence="1 2">
    <name type="scientific">Sphagnum magellanicum</name>
    <dbReference type="NCBI Taxonomy" id="128215"/>
    <lineage>
        <taxon>Eukaryota</taxon>
        <taxon>Viridiplantae</taxon>
        <taxon>Streptophyta</taxon>
        <taxon>Embryophyta</taxon>
        <taxon>Bryophyta</taxon>
        <taxon>Sphagnophytina</taxon>
        <taxon>Sphagnopsida</taxon>
        <taxon>Sphagnales</taxon>
        <taxon>Sphagnaceae</taxon>
        <taxon>Sphagnum</taxon>
    </lineage>
</organism>
<gene>
    <name evidence="1" type="ORF">CY35_07G078300</name>
</gene>
<comment type="caution">
    <text evidence="1">The sequence shown here is derived from an EMBL/GenBank/DDBJ whole genome shotgun (WGS) entry which is preliminary data.</text>
</comment>
<accession>A0ACB8HM83</accession>
<reference evidence="2" key="1">
    <citation type="journal article" date="2022" name="New Phytol.">
        <title>Phylogenomic structure and speciation in an emerging model: the Sphagnum magellanicum complex (Bryophyta).</title>
        <authorList>
            <person name="Shaw A.J."/>
            <person name="Piatkowski B."/>
            <person name="Duffy A.M."/>
            <person name="Aguero B."/>
            <person name="Imwattana K."/>
            <person name="Nieto-Lugilde M."/>
            <person name="Healey A."/>
            <person name="Weston D.J."/>
            <person name="Patel M.N."/>
            <person name="Schmutz J."/>
            <person name="Grimwood J."/>
            <person name="Yavitt J.B."/>
            <person name="Hassel K."/>
            <person name="Stenoien H.K."/>
            <person name="Flatberg K.I."/>
            <person name="Bickford C.P."/>
            <person name="Hicks K.A."/>
        </authorList>
    </citation>
    <scope>NUCLEOTIDE SEQUENCE [LARGE SCALE GENOMIC DNA]</scope>
</reference>
<name>A0ACB8HM83_9BRYO</name>
<evidence type="ECO:0000313" key="1">
    <source>
        <dbReference type="EMBL" id="KAH9557289.1"/>
    </source>
</evidence>
<dbReference type="Proteomes" id="UP000828922">
    <property type="component" value="Linkage Group LG07"/>
</dbReference>